<evidence type="ECO:0000256" key="7">
    <source>
        <dbReference type="SAM" id="MobiDB-lite"/>
    </source>
</evidence>
<dbReference type="PANTHER" id="PTHR48011:SF4">
    <property type="entry name" value="MITOGEN-ACTIVATED PROTEIN KINASE KINASE KINASE 19"/>
    <property type="match status" value="1"/>
</dbReference>
<dbReference type="InterPro" id="IPR052751">
    <property type="entry name" value="Plant_MAPKKK"/>
</dbReference>
<evidence type="ECO:0000259" key="8">
    <source>
        <dbReference type="PROSITE" id="PS50011"/>
    </source>
</evidence>
<comment type="similarity">
    <text evidence="6">Belongs to the protein kinase superfamily.</text>
</comment>
<dbReference type="PANTHER" id="PTHR48011">
    <property type="entry name" value="CCR4-NOT TRANSCRIPTIONAL COMPLEX SUBUNIT CAF120-RELATED"/>
    <property type="match status" value="1"/>
</dbReference>
<dbReference type="Gramene" id="NC7G0246460.1">
    <property type="protein sequence ID" value="NC7G0246460.1:cds"/>
    <property type="gene ID" value="NC7G0246460"/>
</dbReference>
<dbReference type="InterPro" id="IPR017441">
    <property type="entry name" value="Protein_kinase_ATP_BS"/>
</dbReference>
<dbReference type="GO" id="GO:0004674">
    <property type="term" value="F:protein serine/threonine kinase activity"/>
    <property type="evidence" value="ECO:0007669"/>
    <property type="project" value="UniProtKB-KW"/>
</dbReference>
<dbReference type="Pfam" id="PF00069">
    <property type="entry name" value="Pkinase"/>
    <property type="match status" value="1"/>
</dbReference>
<name>A0A5K1F6G9_9MAGN</name>
<dbReference type="InterPro" id="IPR008271">
    <property type="entry name" value="Ser/Thr_kinase_AS"/>
</dbReference>
<dbReference type="OrthoDB" id="275301at2759"/>
<keyword evidence="2 5" id="KW-0547">Nucleotide-binding</keyword>
<reference evidence="9" key="1">
    <citation type="submission" date="2019-09" db="EMBL/GenBank/DDBJ databases">
        <authorList>
            <person name="Zhang L."/>
        </authorList>
    </citation>
    <scope>NUCLEOTIDE SEQUENCE</scope>
</reference>
<dbReference type="OMA" id="CHNSNEI"/>
<dbReference type="PROSITE" id="PS00107">
    <property type="entry name" value="PROTEIN_KINASE_ATP"/>
    <property type="match status" value="1"/>
</dbReference>
<dbReference type="CDD" id="cd06606">
    <property type="entry name" value="STKc_MAPKKK"/>
    <property type="match status" value="1"/>
</dbReference>
<accession>A0A5K1F6G9</accession>
<dbReference type="Gene3D" id="1.10.510.10">
    <property type="entry name" value="Transferase(Phosphotransferase) domain 1"/>
    <property type="match status" value="1"/>
</dbReference>
<evidence type="ECO:0000256" key="4">
    <source>
        <dbReference type="ARBA" id="ARBA00022840"/>
    </source>
</evidence>
<dbReference type="SMART" id="SM00220">
    <property type="entry name" value="S_TKc"/>
    <property type="match status" value="1"/>
</dbReference>
<dbReference type="PROSITE" id="PS00108">
    <property type="entry name" value="PROTEIN_KINASE_ST"/>
    <property type="match status" value="1"/>
</dbReference>
<evidence type="ECO:0000256" key="3">
    <source>
        <dbReference type="ARBA" id="ARBA00022777"/>
    </source>
</evidence>
<keyword evidence="3" id="KW-0418">Kinase</keyword>
<keyword evidence="6" id="KW-0723">Serine/threonine-protein kinase</keyword>
<dbReference type="AlphaFoldDB" id="A0A5K1F6G9"/>
<feature type="compositionally biased region" description="Polar residues" evidence="7">
    <location>
        <begin position="343"/>
        <end position="358"/>
    </location>
</feature>
<dbReference type="EMBL" id="LR721785">
    <property type="protein sequence ID" value="VVW58260.1"/>
    <property type="molecule type" value="Genomic_DNA"/>
</dbReference>
<dbReference type="InterPro" id="IPR011009">
    <property type="entry name" value="Kinase-like_dom_sf"/>
</dbReference>
<evidence type="ECO:0000256" key="5">
    <source>
        <dbReference type="PROSITE-ProRule" id="PRU10141"/>
    </source>
</evidence>
<dbReference type="GO" id="GO:0005524">
    <property type="term" value="F:ATP binding"/>
    <property type="evidence" value="ECO:0007669"/>
    <property type="project" value="UniProtKB-UniRule"/>
</dbReference>
<feature type="domain" description="Protein kinase" evidence="8">
    <location>
        <begin position="5"/>
        <end position="259"/>
    </location>
</feature>
<dbReference type="InterPro" id="IPR000719">
    <property type="entry name" value="Prot_kinase_dom"/>
</dbReference>
<evidence type="ECO:0000313" key="9">
    <source>
        <dbReference type="EMBL" id="VVW58260.1"/>
    </source>
</evidence>
<evidence type="ECO:0000256" key="1">
    <source>
        <dbReference type="ARBA" id="ARBA00022679"/>
    </source>
</evidence>
<organism evidence="9">
    <name type="scientific">Nymphaea colorata</name>
    <name type="common">pocket water lily</name>
    <dbReference type="NCBI Taxonomy" id="210225"/>
    <lineage>
        <taxon>Eukaryota</taxon>
        <taxon>Viridiplantae</taxon>
        <taxon>Streptophyta</taxon>
        <taxon>Embryophyta</taxon>
        <taxon>Tracheophyta</taxon>
        <taxon>Spermatophyta</taxon>
        <taxon>Magnoliopsida</taxon>
        <taxon>Nymphaeales</taxon>
        <taxon>Nymphaeaceae</taxon>
        <taxon>Nymphaea</taxon>
    </lineage>
</organism>
<dbReference type="GO" id="GO:0007165">
    <property type="term" value="P:signal transduction"/>
    <property type="evidence" value="ECO:0007669"/>
    <property type="project" value="TreeGrafter"/>
</dbReference>
<keyword evidence="1" id="KW-0808">Transferase</keyword>
<keyword evidence="4 5" id="KW-0067">ATP-binding</keyword>
<evidence type="ECO:0000256" key="6">
    <source>
        <dbReference type="RuleBase" id="RU000304"/>
    </source>
</evidence>
<feature type="region of interest" description="Disordered" evidence="7">
    <location>
        <begin position="287"/>
        <end position="308"/>
    </location>
</feature>
<proteinExistence type="inferred from homology"/>
<feature type="region of interest" description="Disordered" evidence="7">
    <location>
        <begin position="340"/>
        <end position="360"/>
    </location>
</feature>
<dbReference type="PROSITE" id="PS50011">
    <property type="entry name" value="PROTEIN_KINASE_DOM"/>
    <property type="match status" value="1"/>
</dbReference>
<feature type="compositionally biased region" description="Low complexity" evidence="7">
    <location>
        <begin position="292"/>
        <end position="308"/>
    </location>
</feature>
<feature type="binding site" evidence="5">
    <location>
        <position position="34"/>
    </location>
    <ligand>
        <name>ATP</name>
        <dbReference type="ChEBI" id="CHEBI:30616"/>
    </ligand>
</feature>
<evidence type="ECO:0000256" key="2">
    <source>
        <dbReference type="ARBA" id="ARBA00022741"/>
    </source>
</evidence>
<sequence>MASGWSRGATVGRGSSATVSLATLHESGALFAVKSAQLPFAAQLRREHSILSSLSSPHIVRCLGADVTLEGGSELYNLFMEYFPRGTLCDEIRRQGGRLPEQEISRHARSVLLGLRYLHGIGIVHRDIKGSNLLVGRDGEVRIGDLGCSLRTGVAAEAGGLAGTPLFMAPEVARGQSQGTAADVWALGCTVVEMATGRPPWAGDVTDPVSALYRIGCTDAVPEMPENLSEEGQDFLGRCFCRNPWERSTAEELLQHPFVNKSKSMEVEGEPFSDSPKSILDRDLWNSLGDRSTQTGTESSGSSPVLAPAPSAANRIRALFSPVAQKPEWSWGENWVPVRANAPETSPSPSISGAQDSSEPAIESITSEKVDECPIEVENSAALNGGIEKEEEIEEEDEQEEEEIDCQSHISRLSCPINSIDLVINQIVDKYSIQTICSLSLSLCEMPTSVIGCETLLPTFGDYSDPHHCSGTMVPVGGGDFLYFPATSPVAHRESEPS</sequence>
<protein>
    <recommendedName>
        <fullName evidence="8">Protein kinase domain-containing protein</fullName>
    </recommendedName>
</protein>
<gene>
    <name evidence="9" type="ORF">NYM_LOCUS23452</name>
</gene>
<dbReference type="SUPFAM" id="SSF56112">
    <property type="entry name" value="Protein kinase-like (PK-like)"/>
    <property type="match status" value="1"/>
</dbReference>